<dbReference type="InterPro" id="IPR003737">
    <property type="entry name" value="GlcNAc_PI_deacetylase-related"/>
</dbReference>
<dbReference type="Gene3D" id="3.40.50.10320">
    <property type="entry name" value="LmbE-like"/>
    <property type="match status" value="1"/>
</dbReference>
<comment type="caution">
    <text evidence="2">The sequence shown here is derived from an EMBL/GenBank/DDBJ whole genome shotgun (WGS) entry which is preliminary data.</text>
</comment>
<dbReference type="EMBL" id="RJKE01000001">
    <property type="protein sequence ID" value="ROO90995.1"/>
    <property type="molecule type" value="Genomic_DNA"/>
</dbReference>
<dbReference type="InterPro" id="IPR024078">
    <property type="entry name" value="LmbE-like_dom_sf"/>
</dbReference>
<evidence type="ECO:0000256" key="1">
    <source>
        <dbReference type="ARBA" id="ARBA00022833"/>
    </source>
</evidence>
<organism evidence="2 3">
    <name type="scientific">Actinocorallia herbida</name>
    <dbReference type="NCBI Taxonomy" id="58109"/>
    <lineage>
        <taxon>Bacteria</taxon>
        <taxon>Bacillati</taxon>
        <taxon>Actinomycetota</taxon>
        <taxon>Actinomycetes</taxon>
        <taxon>Streptosporangiales</taxon>
        <taxon>Thermomonosporaceae</taxon>
        <taxon>Actinocorallia</taxon>
    </lineage>
</organism>
<sequence>MRTCVFFHAHPDDEALLTAGLMARLAAEGNRVVLVVATAGELGRSGLRTRALGPLRLRELEESARILGCARVVPLGYPDSGLDGCAPGGFATRPVEEPAAMLARILAEEDADLLTVYDERGGYGHPDHVQVHRVGVAAARAAGTPVVLEATVDRDRLWRWLRPLAALFPLDGWRQAYTPGSMISHRVDVRRFAAAKRAAMAAHASQGTGGPRLLAVLCRLPGPLFRLALGTEYYVRR</sequence>
<keyword evidence="1" id="KW-0862">Zinc</keyword>
<dbReference type="PANTHER" id="PTHR12993">
    <property type="entry name" value="N-ACETYLGLUCOSAMINYL-PHOSPHATIDYLINOSITOL DE-N-ACETYLASE-RELATED"/>
    <property type="match status" value="1"/>
</dbReference>
<dbReference type="OrthoDB" id="158614at2"/>
<dbReference type="GO" id="GO:0016811">
    <property type="term" value="F:hydrolase activity, acting on carbon-nitrogen (but not peptide) bonds, in linear amides"/>
    <property type="evidence" value="ECO:0007669"/>
    <property type="project" value="TreeGrafter"/>
</dbReference>
<dbReference type="GO" id="GO:0016137">
    <property type="term" value="P:glycoside metabolic process"/>
    <property type="evidence" value="ECO:0007669"/>
    <property type="project" value="UniProtKB-ARBA"/>
</dbReference>
<proteinExistence type="predicted"/>
<evidence type="ECO:0000313" key="3">
    <source>
        <dbReference type="Proteomes" id="UP000272400"/>
    </source>
</evidence>
<dbReference type="PANTHER" id="PTHR12993:SF11">
    <property type="entry name" value="N-ACETYLGLUCOSAMINYL-PHOSPHATIDYLINOSITOL DE-N-ACETYLASE"/>
    <property type="match status" value="1"/>
</dbReference>
<dbReference type="AlphaFoldDB" id="A0A3N1DBU6"/>
<dbReference type="RefSeq" id="WP_123669874.1">
    <property type="nucleotide sequence ID" value="NZ_RJKE01000001.1"/>
</dbReference>
<gene>
    <name evidence="2" type="ORF">EDD29_8737</name>
</gene>
<keyword evidence="3" id="KW-1185">Reference proteome</keyword>
<accession>A0A3N1DBU6</accession>
<dbReference type="Pfam" id="PF02585">
    <property type="entry name" value="PIG-L"/>
    <property type="match status" value="1"/>
</dbReference>
<protein>
    <submittedName>
        <fullName evidence="2">LmbE family N-acetylglucosaminyl deacetylase</fullName>
    </submittedName>
</protein>
<dbReference type="Proteomes" id="UP000272400">
    <property type="component" value="Unassembled WGS sequence"/>
</dbReference>
<dbReference type="SUPFAM" id="SSF102588">
    <property type="entry name" value="LmbE-like"/>
    <property type="match status" value="1"/>
</dbReference>
<reference evidence="2 3" key="1">
    <citation type="submission" date="2018-11" db="EMBL/GenBank/DDBJ databases">
        <title>Sequencing the genomes of 1000 actinobacteria strains.</title>
        <authorList>
            <person name="Klenk H.-P."/>
        </authorList>
    </citation>
    <scope>NUCLEOTIDE SEQUENCE [LARGE SCALE GENOMIC DNA]</scope>
    <source>
        <strain evidence="2 3">DSM 44254</strain>
    </source>
</reference>
<name>A0A3N1DBU6_9ACTN</name>
<evidence type="ECO:0000313" key="2">
    <source>
        <dbReference type="EMBL" id="ROO90995.1"/>
    </source>
</evidence>